<dbReference type="Proteomes" id="UP000185860">
    <property type="component" value="Unassembled WGS sequence"/>
</dbReference>
<dbReference type="AlphaFoldDB" id="A0A1U7IN86"/>
<feature type="transmembrane region" description="Helical" evidence="1">
    <location>
        <begin position="23"/>
        <end position="52"/>
    </location>
</feature>
<comment type="caution">
    <text evidence="2">The sequence shown here is derived from an EMBL/GenBank/DDBJ whole genome shotgun (WGS) entry which is preliminary data.</text>
</comment>
<accession>A0A1U7IN86</accession>
<dbReference type="InterPro" id="IPR021467">
    <property type="entry name" value="DUF3119"/>
</dbReference>
<dbReference type="PANTHER" id="PTHR35550">
    <property type="match status" value="1"/>
</dbReference>
<dbReference type="EMBL" id="MRCE01000007">
    <property type="protein sequence ID" value="OKH38733.1"/>
    <property type="molecule type" value="Genomic_DNA"/>
</dbReference>
<sequence>MTTATPIGSQQTVELAPSYTIPLVLVLGAIPFLLVLPWLSLAIAAFGLFLLFQTVAIRLKFTPTSLEVYRSQKLIRNFPYSEWQNWRIFWPPLPILFYFKEVKSIHFLPIIFDPKMLQACLEQRCPRN</sequence>
<dbReference type="RefSeq" id="WP_073593145.1">
    <property type="nucleotide sequence ID" value="NZ_MRCE01000007.1"/>
</dbReference>
<evidence type="ECO:0000313" key="3">
    <source>
        <dbReference type="Proteomes" id="UP000185860"/>
    </source>
</evidence>
<keyword evidence="1" id="KW-1133">Transmembrane helix</keyword>
<dbReference type="PANTHER" id="PTHR35550:SF2">
    <property type="entry name" value="OS05G0401200 PROTEIN"/>
    <property type="match status" value="1"/>
</dbReference>
<gene>
    <name evidence="2" type="ORF">NIES2119_09070</name>
</gene>
<evidence type="ECO:0000256" key="1">
    <source>
        <dbReference type="SAM" id="Phobius"/>
    </source>
</evidence>
<dbReference type="Pfam" id="PF11317">
    <property type="entry name" value="DUF3119"/>
    <property type="match status" value="1"/>
</dbReference>
<keyword evidence="1" id="KW-0812">Transmembrane</keyword>
<reference evidence="2 3" key="1">
    <citation type="submission" date="2016-11" db="EMBL/GenBank/DDBJ databases">
        <title>Draft Genome Sequences of Nine Cyanobacterial Strains from Diverse Habitats.</title>
        <authorList>
            <person name="Zhu T."/>
            <person name="Hou S."/>
            <person name="Lu X."/>
            <person name="Hess W.R."/>
        </authorList>
    </citation>
    <scope>NUCLEOTIDE SEQUENCE [LARGE SCALE GENOMIC DNA]</scope>
    <source>
        <strain evidence="2 3">IAM M-71</strain>
    </source>
</reference>
<organism evidence="2 3">
    <name type="scientific">[Phormidium ambiguum] IAM M-71</name>
    <dbReference type="NCBI Taxonomy" id="454136"/>
    <lineage>
        <taxon>Bacteria</taxon>
        <taxon>Bacillati</taxon>
        <taxon>Cyanobacteriota</taxon>
        <taxon>Cyanophyceae</taxon>
        <taxon>Oscillatoriophycideae</taxon>
        <taxon>Aerosakkonematales</taxon>
        <taxon>Aerosakkonemataceae</taxon>
        <taxon>Floridanema</taxon>
    </lineage>
</organism>
<dbReference type="STRING" id="454136.NIES2119_09070"/>
<dbReference type="OrthoDB" id="513456at2"/>
<protein>
    <submittedName>
        <fullName evidence="2">Glycerol dehydrogenase</fullName>
    </submittedName>
</protein>
<name>A0A1U7IN86_9CYAN</name>
<proteinExistence type="predicted"/>
<keyword evidence="1" id="KW-0472">Membrane</keyword>
<evidence type="ECO:0000313" key="2">
    <source>
        <dbReference type="EMBL" id="OKH38733.1"/>
    </source>
</evidence>